<feature type="region of interest" description="Disordered" evidence="1">
    <location>
        <begin position="29"/>
        <end position="98"/>
    </location>
</feature>
<dbReference type="PROSITE" id="PS51257">
    <property type="entry name" value="PROKAR_LIPOPROTEIN"/>
    <property type="match status" value="1"/>
</dbReference>
<name>A0A9Q4PXY5_9EURY</name>
<dbReference type="Proteomes" id="UP001143747">
    <property type="component" value="Unassembled WGS sequence"/>
</dbReference>
<feature type="region of interest" description="Disordered" evidence="1">
    <location>
        <begin position="138"/>
        <end position="159"/>
    </location>
</feature>
<dbReference type="EMBL" id="JAKELO010000002">
    <property type="protein sequence ID" value="MDE4907708.1"/>
    <property type="molecule type" value="Genomic_DNA"/>
</dbReference>
<keyword evidence="3" id="KW-1185">Reference proteome</keyword>
<gene>
    <name evidence="2" type="ORF">L0665_03655</name>
</gene>
<feature type="compositionally biased region" description="Gly residues" evidence="1">
    <location>
        <begin position="144"/>
        <end position="159"/>
    </location>
</feature>
<evidence type="ECO:0000256" key="1">
    <source>
        <dbReference type="SAM" id="MobiDB-lite"/>
    </source>
</evidence>
<organism evidence="2 3">
    <name type="scientific">Methanogenium marinum</name>
    <dbReference type="NCBI Taxonomy" id="348610"/>
    <lineage>
        <taxon>Archaea</taxon>
        <taxon>Methanobacteriati</taxon>
        <taxon>Methanobacteriota</taxon>
        <taxon>Stenosarchaea group</taxon>
        <taxon>Methanomicrobia</taxon>
        <taxon>Methanomicrobiales</taxon>
        <taxon>Methanomicrobiaceae</taxon>
        <taxon>Methanogenium</taxon>
    </lineage>
</organism>
<evidence type="ECO:0000313" key="3">
    <source>
        <dbReference type="Proteomes" id="UP001143747"/>
    </source>
</evidence>
<comment type="caution">
    <text evidence="2">The sequence shown here is derived from an EMBL/GenBank/DDBJ whole genome shotgun (WGS) entry which is preliminary data.</text>
</comment>
<accession>A0A9Q4PXY5</accession>
<proteinExistence type="predicted"/>
<reference evidence="2" key="1">
    <citation type="submission" date="2022-01" db="EMBL/GenBank/DDBJ databases">
        <title>Draft genome of Methanogenium marinum DSM 15558.</title>
        <authorList>
            <person name="Chen S.-C."/>
            <person name="You Y.-T."/>
        </authorList>
    </citation>
    <scope>NUCLEOTIDE SEQUENCE</scope>
    <source>
        <strain evidence="2">DSM 15558</strain>
    </source>
</reference>
<dbReference type="RefSeq" id="WP_274924355.1">
    <property type="nucleotide sequence ID" value="NZ_JAKELO010000002.1"/>
</dbReference>
<feature type="compositionally biased region" description="Polar residues" evidence="1">
    <location>
        <begin position="29"/>
        <end position="41"/>
    </location>
</feature>
<dbReference type="AlphaFoldDB" id="A0A9Q4PXY5"/>
<sequence length="159" mass="16074">MEKSKKIMAVIAGLAVVCIILTCGCTTQSATTESTGSSGVPSPSEEITFDAPAEPPVEKPDDILNNAPAEMPADEAGIGASPQGGMPPGDMSEMTTEEILAQLEMMQADGIDTTDAETALEDGDLDAVMAFMEANRPADEGMPADGGPGGQMGGAPPGM</sequence>
<evidence type="ECO:0000313" key="2">
    <source>
        <dbReference type="EMBL" id="MDE4907708.1"/>
    </source>
</evidence>
<protein>
    <submittedName>
        <fullName evidence="2">Uncharacterized protein</fullName>
    </submittedName>
</protein>